<proteinExistence type="predicted"/>
<dbReference type="Gene3D" id="1.20.1250.20">
    <property type="entry name" value="MFS general substrate transporter like domains"/>
    <property type="match status" value="1"/>
</dbReference>
<evidence type="ECO:0000313" key="11">
    <source>
        <dbReference type="Proteomes" id="UP000788262"/>
    </source>
</evidence>
<comment type="subcellular location">
    <subcellularLocation>
        <location evidence="1">Cell membrane</location>
        <topology evidence="1">Multi-pass membrane protein</topology>
    </subcellularLocation>
</comment>
<evidence type="ECO:0000259" key="9">
    <source>
        <dbReference type="PROSITE" id="PS50850"/>
    </source>
</evidence>
<keyword evidence="11" id="KW-1185">Reference proteome</keyword>
<dbReference type="InterPro" id="IPR020846">
    <property type="entry name" value="MFS_dom"/>
</dbReference>
<feature type="transmembrane region" description="Helical" evidence="8">
    <location>
        <begin position="414"/>
        <end position="437"/>
    </location>
</feature>
<feature type="transmembrane region" description="Helical" evidence="8">
    <location>
        <begin position="322"/>
        <end position="340"/>
    </location>
</feature>
<feature type="transmembrane region" description="Helical" evidence="8">
    <location>
        <begin position="190"/>
        <end position="208"/>
    </location>
</feature>
<dbReference type="PANTHER" id="PTHR42718:SF9">
    <property type="entry name" value="MAJOR FACILITATOR SUPERFAMILY MULTIDRUG TRANSPORTER MFSC"/>
    <property type="match status" value="1"/>
</dbReference>
<evidence type="ECO:0000256" key="7">
    <source>
        <dbReference type="SAM" id="MobiDB-lite"/>
    </source>
</evidence>
<evidence type="ECO:0000256" key="3">
    <source>
        <dbReference type="ARBA" id="ARBA00022692"/>
    </source>
</evidence>
<dbReference type="SUPFAM" id="SSF103473">
    <property type="entry name" value="MFS general substrate transporter"/>
    <property type="match status" value="1"/>
</dbReference>
<dbReference type="InterPro" id="IPR036259">
    <property type="entry name" value="MFS_trans_sf"/>
</dbReference>
<feature type="transmembrane region" description="Helical" evidence="8">
    <location>
        <begin position="100"/>
        <end position="127"/>
    </location>
</feature>
<feature type="region of interest" description="Disordered" evidence="7">
    <location>
        <begin position="1"/>
        <end position="23"/>
    </location>
</feature>
<feature type="transmembrane region" description="Helical" evidence="8">
    <location>
        <begin position="352"/>
        <end position="373"/>
    </location>
</feature>
<dbReference type="Gene3D" id="1.20.1720.10">
    <property type="entry name" value="Multidrug resistance protein D"/>
    <property type="match status" value="1"/>
</dbReference>
<dbReference type="PROSITE" id="PS50850">
    <property type="entry name" value="MFS"/>
    <property type="match status" value="1"/>
</dbReference>
<accession>A0ABS2VUT0</accession>
<feature type="transmembrane region" description="Helical" evidence="8">
    <location>
        <begin position="385"/>
        <end position="402"/>
    </location>
</feature>
<protein>
    <submittedName>
        <fullName evidence="10">MFS transporter</fullName>
    </submittedName>
</protein>
<feature type="domain" description="Major facilitator superfamily (MFS) profile" evidence="9">
    <location>
        <begin position="34"/>
        <end position="477"/>
    </location>
</feature>
<dbReference type="InterPro" id="IPR011701">
    <property type="entry name" value="MFS"/>
</dbReference>
<dbReference type="EMBL" id="JAFFZS010000019">
    <property type="protein sequence ID" value="MBN0046847.1"/>
    <property type="molecule type" value="Genomic_DNA"/>
</dbReference>
<keyword evidence="3 8" id="KW-0812">Transmembrane</keyword>
<evidence type="ECO:0000313" key="10">
    <source>
        <dbReference type="EMBL" id="MBN0046847.1"/>
    </source>
</evidence>
<comment type="caution">
    <text evidence="10">The sequence shown here is derived from an EMBL/GenBank/DDBJ whole genome shotgun (WGS) entry which is preliminary data.</text>
</comment>
<feature type="transmembrane region" description="Helical" evidence="8">
    <location>
        <begin position="287"/>
        <end position="310"/>
    </location>
</feature>
<evidence type="ECO:0000256" key="4">
    <source>
        <dbReference type="ARBA" id="ARBA00022989"/>
    </source>
</evidence>
<feature type="transmembrane region" description="Helical" evidence="8">
    <location>
        <begin position="162"/>
        <end position="184"/>
    </location>
</feature>
<feature type="transmembrane region" description="Helical" evidence="8">
    <location>
        <begin position="68"/>
        <end position="88"/>
    </location>
</feature>
<feature type="transmembrane region" description="Helical" evidence="8">
    <location>
        <begin position="33"/>
        <end position="56"/>
    </location>
</feature>
<feature type="compositionally biased region" description="Low complexity" evidence="7">
    <location>
        <begin position="14"/>
        <end position="23"/>
    </location>
</feature>
<dbReference type="PANTHER" id="PTHR42718">
    <property type="entry name" value="MAJOR FACILITATOR SUPERFAMILY MULTIDRUG TRANSPORTER MFSC"/>
    <property type="match status" value="1"/>
</dbReference>
<feature type="transmembrane region" description="Helical" evidence="8">
    <location>
        <begin position="449"/>
        <end position="469"/>
    </location>
</feature>
<feature type="transmembrane region" description="Helical" evidence="8">
    <location>
        <begin position="245"/>
        <end position="267"/>
    </location>
</feature>
<feature type="transmembrane region" description="Helical" evidence="8">
    <location>
        <begin position="220"/>
        <end position="239"/>
    </location>
</feature>
<evidence type="ECO:0000256" key="1">
    <source>
        <dbReference type="ARBA" id="ARBA00004651"/>
    </source>
</evidence>
<evidence type="ECO:0000256" key="6">
    <source>
        <dbReference type="ARBA" id="ARBA00023251"/>
    </source>
</evidence>
<organism evidence="10 11">
    <name type="scientific">Streptomyces actuosus</name>
    <dbReference type="NCBI Taxonomy" id="1885"/>
    <lineage>
        <taxon>Bacteria</taxon>
        <taxon>Bacillati</taxon>
        <taxon>Actinomycetota</taxon>
        <taxon>Actinomycetes</taxon>
        <taxon>Kitasatosporales</taxon>
        <taxon>Streptomycetaceae</taxon>
        <taxon>Streptomyces</taxon>
    </lineage>
</organism>
<dbReference type="Proteomes" id="UP000788262">
    <property type="component" value="Unassembled WGS sequence"/>
</dbReference>
<dbReference type="Pfam" id="PF07690">
    <property type="entry name" value="MFS_1"/>
    <property type="match status" value="1"/>
</dbReference>
<keyword evidence="6" id="KW-0046">Antibiotic resistance</keyword>
<keyword evidence="2" id="KW-0813">Transport</keyword>
<dbReference type="CDD" id="cd17321">
    <property type="entry name" value="MFS_MMR_MDR_like"/>
    <property type="match status" value="1"/>
</dbReference>
<dbReference type="RefSeq" id="WP_205384992.1">
    <property type="nucleotide sequence ID" value="NZ_JAFFZS010000019.1"/>
</dbReference>
<keyword evidence="5 8" id="KW-0472">Membrane</keyword>
<evidence type="ECO:0000256" key="2">
    <source>
        <dbReference type="ARBA" id="ARBA00022448"/>
    </source>
</evidence>
<keyword evidence="4 8" id="KW-1133">Transmembrane helix</keyword>
<reference evidence="10 11" key="1">
    <citation type="submission" date="2021-02" db="EMBL/GenBank/DDBJ databases">
        <title>Whole genome sequencing of Streptomyces actuosus VRA1.</title>
        <authorList>
            <person name="Sen G."/>
            <person name="Sen A."/>
        </authorList>
    </citation>
    <scope>NUCLEOTIDE SEQUENCE [LARGE SCALE GENOMIC DNA]</scope>
    <source>
        <strain evidence="10 11">VRA1</strain>
    </source>
</reference>
<name>A0ABS2VUT0_STRAS</name>
<sequence length="481" mass="48775">MSGPRLPLRRRGRAASSAPSGVARAAHGPRTGLALISASLGIFVPQLDFLALNLALPRMASELGTTVTGLQWAVSGYMLALAAFLIPGGRLGDILGRKQMLMAGLAVFGLCSLGAGLASSASAVIVLRVAQGAAAGLLFPLSVAVITDAFPQDQTMRAIGNAYGIGAVGLALGPVVGGGLTQLITWRLVFLINVPLTAAAILAVWVGVRESRDTTVPRSIDLPGLVAVALGISSVTFAVDRVADWPAGATVGVFAAGVLLLVAFVLWERVARWPLVALDLFRNVPYVIVTVMATVANISVTSSVYCMTIYLQEVEKHTPLGAGLIFLPVSLGAAVGGPLAGRLGERFDIPRAIAAATLIGGAGTFLVSLAGGFGSLLPGLAMNGLGYGIGWAMASVGTQTVVPPQRAGQASGVTLSIVIGVAGLFVAVTALVIEVGGRGASLAAAVEAVLRWIAFGSAAAAILLAMLAARLMPRRLGISAD</sequence>
<evidence type="ECO:0000256" key="8">
    <source>
        <dbReference type="SAM" id="Phobius"/>
    </source>
</evidence>
<gene>
    <name evidence="10" type="ORF">JS756_22585</name>
</gene>
<feature type="transmembrane region" description="Helical" evidence="8">
    <location>
        <begin position="133"/>
        <end position="150"/>
    </location>
</feature>
<evidence type="ECO:0000256" key="5">
    <source>
        <dbReference type="ARBA" id="ARBA00023136"/>
    </source>
</evidence>